<protein>
    <recommendedName>
        <fullName evidence="3">ABM domain-containing protein</fullName>
    </recommendedName>
</protein>
<sequence length="207" mass="22604">MPVLEVTQLQLKGVTPSSPALLESLSIVRGILKTQSEFYSCIDDPTLIFILGLWPSLEAHAEFLSSTHAGEILGPQEAMLEFRWAVHVGLNDMTALPLEAPVLSLTRRTVNDGDVDAYKKATTKEEQAIISSSSHKVVSGWRLDAAEGSHEALLFSGWTSAQASAVFNASRQTEMHCDDHVATGGLYETLEVHHAWNLERSPTATLH</sequence>
<keyword evidence="2" id="KW-1185">Reference proteome</keyword>
<gene>
    <name evidence="1" type="ORF">P280DRAFT_473492</name>
</gene>
<evidence type="ECO:0008006" key="3">
    <source>
        <dbReference type="Google" id="ProtNLM"/>
    </source>
</evidence>
<dbReference type="Proteomes" id="UP000799753">
    <property type="component" value="Unassembled WGS sequence"/>
</dbReference>
<evidence type="ECO:0000313" key="2">
    <source>
        <dbReference type="Proteomes" id="UP000799753"/>
    </source>
</evidence>
<dbReference type="OrthoDB" id="3542212at2759"/>
<dbReference type="PANTHER" id="PTHR42052">
    <property type="entry name" value="ABM DOMAIN-CONTAINING PROTEIN"/>
    <property type="match status" value="1"/>
</dbReference>
<evidence type="ECO:0000313" key="1">
    <source>
        <dbReference type="EMBL" id="KAF2635848.1"/>
    </source>
</evidence>
<name>A0A6A6RNU0_9PLEO</name>
<dbReference type="EMBL" id="MU006802">
    <property type="protein sequence ID" value="KAF2635848.1"/>
    <property type="molecule type" value="Genomic_DNA"/>
</dbReference>
<organism evidence="1 2">
    <name type="scientific">Massarina eburnea CBS 473.64</name>
    <dbReference type="NCBI Taxonomy" id="1395130"/>
    <lineage>
        <taxon>Eukaryota</taxon>
        <taxon>Fungi</taxon>
        <taxon>Dikarya</taxon>
        <taxon>Ascomycota</taxon>
        <taxon>Pezizomycotina</taxon>
        <taxon>Dothideomycetes</taxon>
        <taxon>Pleosporomycetidae</taxon>
        <taxon>Pleosporales</taxon>
        <taxon>Massarineae</taxon>
        <taxon>Massarinaceae</taxon>
        <taxon>Massarina</taxon>
    </lineage>
</organism>
<reference evidence="1" key="1">
    <citation type="journal article" date="2020" name="Stud. Mycol.">
        <title>101 Dothideomycetes genomes: a test case for predicting lifestyles and emergence of pathogens.</title>
        <authorList>
            <person name="Haridas S."/>
            <person name="Albert R."/>
            <person name="Binder M."/>
            <person name="Bloem J."/>
            <person name="Labutti K."/>
            <person name="Salamov A."/>
            <person name="Andreopoulos B."/>
            <person name="Baker S."/>
            <person name="Barry K."/>
            <person name="Bills G."/>
            <person name="Bluhm B."/>
            <person name="Cannon C."/>
            <person name="Castanera R."/>
            <person name="Culley D."/>
            <person name="Daum C."/>
            <person name="Ezra D."/>
            <person name="Gonzalez J."/>
            <person name="Henrissat B."/>
            <person name="Kuo A."/>
            <person name="Liang C."/>
            <person name="Lipzen A."/>
            <person name="Lutzoni F."/>
            <person name="Magnuson J."/>
            <person name="Mondo S."/>
            <person name="Nolan M."/>
            <person name="Ohm R."/>
            <person name="Pangilinan J."/>
            <person name="Park H.-J."/>
            <person name="Ramirez L."/>
            <person name="Alfaro M."/>
            <person name="Sun H."/>
            <person name="Tritt A."/>
            <person name="Yoshinaga Y."/>
            <person name="Zwiers L.-H."/>
            <person name="Turgeon B."/>
            <person name="Goodwin S."/>
            <person name="Spatafora J."/>
            <person name="Crous P."/>
            <person name="Grigoriev I."/>
        </authorList>
    </citation>
    <scope>NUCLEOTIDE SEQUENCE</scope>
    <source>
        <strain evidence="1">CBS 473.64</strain>
    </source>
</reference>
<dbReference type="PANTHER" id="PTHR42052:SF1">
    <property type="entry name" value="ABM DOMAIN-CONTAINING PROTEIN"/>
    <property type="match status" value="1"/>
</dbReference>
<proteinExistence type="predicted"/>
<accession>A0A6A6RNU0</accession>
<dbReference type="AlphaFoldDB" id="A0A6A6RNU0"/>